<dbReference type="EMBL" id="JABAIL010000002">
    <property type="protein sequence ID" value="NLR90973.1"/>
    <property type="molecule type" value="Genomic_DNA"/>
</dbReference>
<comment type="caution">
    <text evidence="2">The sequence shown here is derived from an EMBL/GenBank/DDBJ whole genome shotgun (WGS) entry which is preliminary data.</text>
</comment>
<dbReference type="AlphaFoldDB" id="A0A7X8SIP0"/>
<dbReference type="Gene3D" id="2.40.128.130">
    <property type="entry name" value="Autotransporter beta-domain"/>
    <property type="match status" value="1"/>
</dbReference>
<gene>
    <name evidence="2" type="ORF">HGP29_07130</name>
</gene>
<feature type="signal peptide" evidence="1">
    <location>
        <begin position="1"/>
        <end position="20"/>
    </location>
</feature>
<sequence>MKNLFITIIVFLGIFNQSFAQNNYPARTEADIDSLDYLFPAMGSKIKKMGHSVPMPTGLMFNYVYQQSNIRLEDFKMGTDPNNLHNMDFVGFSPAHSETMAYNVRLDLWLLPFLNVYGNYAYSTSEGSVQITDPLNFPVNTTPETQSYGFGFTTAYGWNDWFMAANFNFTWSDNQALETMTKSQIISVRFGRNFKVGKNGHIAPSVGVQYQHMSPYSLGSIKTSKIKDFLNNDVVQGAKQNLRNKYDEWYDGLSRPEKKIVSEAIDAVQNKVGEHQMPEKLYYSFNKYKMSNFAAIVGVSYFYKNRHMFRAETAVGYGYVNAVFSYNYRFGLYKRREKRLSNHLKNIF</sequence>
<evidence type="ECO:0000313" key="3">
    <source>
        <dbReference type="Proteomes" id="UP000585050"/>
    </source>
</evidence>
<accession>A0A7X8SIP0</accession>
<name>A0A7X8SIP0_9BACT</name>
<dbReference type="InterPro" id="IPR036709">
    <property type="entry name" value="Autotransporte_beta_dom_sf"/>
</dbReference>
<reference evidence="2 3" key="1">
    <citation type="submission" date="2020-04" db="EMBL/GenBank/DDBJ databases">
        <title>Flammeovirga sp. SR4, a novel species isolated from seawater.</title>
        <authorList>
            <person name="Wang X."/>
        </authorList>
    </citation>
    <scope>NUCLEOTIDE SEQUENCE [LARGE SCALE GENOMIC DNA]</scope>
    <source>
        <strain evidence="2 3">SR4</strain>
    </source>
</reference>
<feature type="chain" id="PRO_5030560939" evidence="1">
    <location>
        <begin position="21"/>
        <end position="348"/>
    </location>
</feature>
<organism evidence="2 3">
    <name type="scientific">Flammeovirga agarivorans</name>
    <dbReference type="NCBI Taxonomy" id="2726742"/>
    <lineage>
        <taxon>Bacteria</taxon>
        <taxon>Pseudomonadati</taxon>
        <taxon>Bacteroidota</taxon>
        <taxon>Cytophagia</taxon>
        <taxon>Cytophagales</taxon>
        <taxon>Flammeovirgaceae</taxon>
        <taxon>Flammeovirga</taxon>
    </lineage>
</organism>
<dbReference type="Proteomes" id="UP000585050">
    <property type="component" value="Unassembled WGS sequence"/>
</dbReference>
<evidence type="ECO:0000313" key="2">
    <source>
        <dbReference type="EMBL" id="NLR90973.1"/>
    </source>
</evidence>
<keyword evidence="1" id="KW-0732">Signal</keyword>
<protein>
    <submittedName>
        <fullName evidence="2">Autotransporter outer membrane beta-barrel domain-containing protein</fullName>
    </submittedName>
</protein>
<dbReference type="SUPFAM" id="SSF103515">
    <property type="entry name" value="Autotransporter"/>
    <property type="match status" value="1"/>
</dbReference>
<proteinExistence type="predicted"/>
<keyword evidence="3" id="KW-1185">Reference proteome</keyword>
<dbReference type="RefSeq" id="WP_168881679.1">
    <property type="nucleotide sequence ID" value="NZ_JABAIL010000002.1"/>
</dbReference>
<evidence type="ECO:0000256" key="1">
    <source>
        <dbReference type="SAM" id="SignalP"/>
    </source>
</evidence>